<keyword evidence="3 6" id="KW-0713">Self-incompatibility</keyword>
<dbReference type="PANTHER" id="PTHR31232:SF156">
    <property type="entry name" value="PLANT SELF-INCOMPATIBILITY PROTEIN S1 FAMILY-RELATED"/>
    <property type="match status" value="1"/>
</dbReference>
<dbReference type="EMBL" id="AWWV01000935">
    <property type="protein sequence ID" value="OMP11739.1"/>
    <property type="molecule type" value="Genomic_DNA"/>
</dbReference>
<dbReference type="InterPro" id="IPR010264">
    <property type="entry name" value="Self-incomp_S1"/>
</dbReference>
<comment type="similarity">
    <text evidence="2 6">Belongs to the plant self-incompatibility (S1) protein family.</text>
</comment>
<name>A0A1R3KXJ0_COCAP</name>
<dbReference type="Pfam" id="PF05938">
    <property type="entry name" value="Self-incomp_S1"/>
    <property type="match status" value="1"/>
</dbReference>
<evidence type="ECO:0000256" key="2">
    <source>
        <dbReference type="ARBA" id="ARBA00005581"/>
    </source>
</evidence>
<evidence type="ECO:0000256" key="1">
    <source>
        <dbReference type="ARBA" id="ARBA00004613"/>
    </source>
</evidence>
<dbReference type="GO" id="GO:0060320">
    <property type="term" value="P:rejection of self pollen"/>
    <property type="evidence" value="ECO:0007669"/>
    <property type="project" value="UniProtKB-KW"/>
</dbReference>
<dbReference type="OrthoDB" id="1727555at2759"/>
<dbReference type="AlphaFoldDB" id="A0A1R3KXJ0"/>
<dbReference type="PANTHER" id="PTHR31232">
    <property type="match status" value="1"/>
</dbReference>
<dbReference type="GO" id="GO:0005576">
    <property type="term" value="C:extracellular region"/>
    <property type="evidence" value="ECO:0007669"/>
    <property type="project" value="UniProtKB-SubCell"/>
</dbReference>
<protein>
    <recommendedName>
        <fullName evidence="6">S-protein homolog</fullName>
    </recommendedName>
</protein>
<evidence type="ECO:0000256" key="6">
    <source>
        <dbReference type="RuleBase" id="RU367044"/>
    </source>
</evidence>
<gene>
    <name evidence="7" type="ORF">CCACVL1_00303</name>
</gene>
<reference evidence="7 8" key="1">
    <citation type="submission" date="2013-09" db="EMBL/GenBank/DDBJ databases">
        <title>Corchorus capsularis genome sequencing.</title>
        <authorList>
            <person name="Alam M."/>
            <person name="Haque M.S."/>
            <person name="Islam M.S."/>
            <person name="Emdad E.M."/>
            <person name="Islam M.M."/>
            <person name="Ahmed B."/>
            <person name="Halim A."/>
            <person name="Hossen Q.M.M."/>
            <person name="Hossain M.Z."/>
            <person name="Ahmed R."/>
            <person name="Khan M.M."/>
            <person name="Islam R."/>
            <person name="Rashid M.M."/>
            <person name="Khan S.A."/>
            <person name="Rahman M.S."/>
            <person name="Alam M."/>
        </authorList>
    </citation>
    <scope>NUCLEOTIDE SEQUENCE [LARGE SCALE GENOMIC DNA]</scope>
    <source>
        <strain evidence="8">cv. CVL-1</strain>
        <tissue evidence="7">Whole seedling</tissue>
    </source>
</reference>
<keyword evidence="8" id="KW-1185">Reference proteome</keyword>
<comment type="caution">
    <text evidence="7">The sequence shown here is derived from an EMBL/GenBank/DDBJ whole genome shotgun (WGS) entry which is preliminary data.</text>
</comment>
<proteinExistence type="inferred from homology"/>
<evidence type="ECO:0000256" key="3">
    <source>
        <dbReference type="ARBA" id="ARBA00022471"/>
    </source>
</evidence>
<comment type="subcellular location">
    <subcellularLocation>
        <location evidence="1 6">Secreted</location>
    </subcellularLocation>
</comment>
<evidence type="ECO:0000313" key="7">
    <source>
        <dbReference type="EMBL" id="OMP11739.1"/>
    </source>
</evidence>
<organism evidence="7 8">
    <name type="scientific">Corchorus capsularis</name>
    <name type="common">Jute</name>
    <dbReference type="NCBI Taxonomy" id="210143"/>
    <lineage>
        <taxon>Eukaryota</taxon>
        <taxon>Viridiplantae</taxon>
        <taxon>Streptophyta</taxon>
        <taxon>Embryophyta</taxon>
        <taxon>Tracheophyta</taxon>
        <taxon>Spermatophyta</taxon>
        <taxon>Magnoliopsida</taxon>
        <taxon>eudicotyledons</taxon>
        <taxon>Gunneridae</taxon>
        <taxon>Pentapetalae</taxon>
        <taxon>rosids</taxon>
        <taxon>malvids</taxon>
        <taxon>Malvales</taxon>
        <taxon>Malvaceae</taxon>
        <taxon>Grewioideae</taxon>
        <taxon>Apeibeae</taxon>
        <taxon>Corchorus</taxon>
    </lineage>
</organism>
<dbReference type="OMA" id="CYVSKDD"/>
<feature type="signal peptide" evidence="6">
    <location>
        <begin position="1"/>
        <end position="23"/>
    </location>
</feature>
<evidence type="ECO:0000256" key="4">
    <source>
        <dbReference type="ARBA" id="ARBA00022525"/>
    </source>
</evidence>
<evidence type="ECO:0000256" key="5">
    <source>
        <dbReference type="ARBA" id="ARBA00022729"/>
    </source>
</evidence>
<accession>A0A1R3KXJ0</accession>
<keyword evidence="4 6" id="KW-0964">Secreted</keyword>
<dbReference type="Proteomes" id="UP000188268">
    <property type="component" value="Unassembled WGS sequence"/>
</dbReference>
<sequence>MNSSYVNLLILFLVLAPNQHVEAEGFPSEFKTWHVYVVNELSNNKSLFLHCKSKDDDLGIQNLSPAANFTWSFQKNMLRTTLFWCYMSKEGNAHAALKVFWQDVLLFRKCLWKSCIWSAKDDGIYLKDFVKNHDEFRLQWEPGLWYTNNINIKLYTQG</sequence>
<dbReference type="Gramene" id="OMP11739">
    <property type="protein sequence ID" value="OMP11739"/>
    <property type="gene ID" value="CCACVL1_00303"/>
</dbReference>
<feature type="chain" id="PRO_5025099746" description="S-protein homolog" evidence="6">
    <location>
        <begin position="24"/>
        <end position="158"/>
    </location>
</feature>
<evidence type="ECO:0000313" key="8">
    <source>
        <dbReference type="Proteomes" id="UP000188268"/>
    </source>
</evidence>
<keyword evidence="5 6" id="KW-0732">Signal</keyword>